<gene>
    <name evidence="1" type="ORF">QQF64_032764</name>
</gene>
<comment type="caution">
    <text evidence="1">The sequence shown here is derived from an EMBL/GenBank/DDBJ whole genome shotgun (WGS) entry which is preliminary data.</text>
</comment>
<evidence type="ECO:0000313" key="2">
    <source>
        <dbReference type="Proteomes" id="UP001558613"/>
    </source>
</evidence>
<keyword evidence="2" id="KW-1185">Reference proteome</keyword>
<sequence>MAYQSSCLSTALPWRKESVICILRADTRRRHNGGMHRVPDSVLKAAFQLIRRLVKQTRASQNGSAPPVSVGNVARLNVLPGLRWQL</sequence>
<protein>
    <submittedName>
        <fullName evidence="1">Uncharacterized protein</fullName>
    </submittedName>
</protein>
<evidence type="ECO:0000313" key="1">
    <source>
        <dbReference type="EMBL" id="KAL1267401.1"/>
    </source>
</evidence>
<dbReference type="EMBL" id="JAYMGO010000009">
    <property type="protein sequence ID" value="KAL1267401.1"/>
    <property type="molecule type" value="Genomic_DNA"/>
</dbReference>
<dbReference type="Proteomes" id="UP001558613">
    <property type="component" value="Unassembled WGS sequence"/>
</dbReference>
<reference evidence="1 2" key="1">
    <citation type="submission" date="2023-09" db="EMBL/GenBank/DDBJ databases">
        <authorList>
            <person name="Wang M."/>
        </authorList>
    </citation>
    <scope>NUCLEOTIDE SEQUENCE [LARGE SCALE GENOMIC DNA]</scope>
    <source>
        <strain evidence="1">GT-2023</strain>
        <tissue evidence="1">Liver</tissue>
    </source>
</reference>
<organism evidence="1 2">
    <name type="scientific">Cirrhinus molitorella</name>
    <name type="common">mud carp</name>
    <dbReference type="NCBI Taxonomy" id="172907"/>
    <lineage>
        <taxon>Eukaryota</taxon>
        <taxon>Metazoa</taxon>
        <taxon>Chordata</taxon>
        <taxon>Craniata</taxon>
        <taxon>Vertebrata</taxon>
        <taxon>Euteleostomi</taxon>
        <taxon>Actinopterygii</taxon>
        <taxon>Neopterygii</taxon>
        <taxon>Teleostei</taxon>
        <taxon>Ostariophysi</taxon>
        <taxon>Cypriniformes</taxon>
        <taxon>Cyprinidae</taxon>
        <taxon>Labeoninae</taxon>
        <taxon>Labeonini</taxon>
        <taxon>Cirrhinus</taxon>
    </lineage>
</organism>
<accession>A0ABR3MRZ1</accession>
<name>A0ABR3MRZ1_9TELE</name>
<proteinExistence type="predicted"/>